<evidence type="ECO:0000313" key="6">
    <source>
        <dbReference type="Proteomes" id="UP000178602"/>
    </source>
</evidence>
<protein>
    <recommendedName>
        <fullName evidence="4">Protein kinase domain-containing protein</fullName>
    </recommendedName>
</protein>
<keyword evidence="1 3" id="KW-0547">Nucleotide-binding</keyword>
<dbReference type="CDD" id="cd14014">
    <property type="entry name" value="STKc_PknB_like"/>
    <property type="match status" value="1"/>
</dbReference>
<gene>
    <name evidence="5" type="ORF">A3K49_07070</name>
</gene>
<evidence type="ECO:0000256" key="2">
    <source>
        <dbReference type="ARBA" id="ARBA00022840"/>
    </source>
</evidence>
<dbReference type="InterPro" id="IPR017441">
    <property type="entry name" value="Protein_kinase_ATP_BS"/>
</dbReference>
<dbReference type="InterPro" id="IPR000719">
    <property type="entry name" value="Prot_kinase_dom"/>
</dbReference>
<dbReference type="GO" id="GO:0004674">
    <property type="term" value="F:protein serine/threonine kinase activity"/>
    <property type="evidence" value="ECO:0007669"/>
    <property type="project" value="InterPro"/>
</dbReference>
<comment type="caution">
    <text evidence="5">The sequence shown here is derived from an EMBL/GenBank/DDBJ whole genome shotgun (WGS) entry which is preliminary data.</text>
</comment>
<evidence type="ECO:0000313" key="5">
    <source>
        <dbReference type="EMBL" id="OGC28697.1"/>
    </source>
</evidence>
<evidence type="ECO:0000259" key="4">
    <source>
        <dbReference type="PROSITE" id="PS50011"/>
    </source>
</evidence>
<keyword evidence="2 3" id="KW-0067">ATP-binding</keyword>
<dbReference type="PANTHER" id="PTHR24348:SF68">
    <property type="entry name" value="SERINE_THREONINE-PROTEIN KINASE ATG1C"/>
    <property type="match status" value="1"/>
</dbReference>
<proteinExistence type="predicted"/>
<dbReference type="PROSITE" id="PS00107">
    <property type="entry name" value="PROTEIN_KINASE_ATP"/>
    <property type="match status" value="1"/>
</dbReference>
<name>A0A1F4T805_UNCSA</name>
<dbReference type="GO" id="GO:0005524">
    <property type="term" value="F:ATP binding"/>
    <property type="evidence" value="ECO:0007669"/>
    <property type="project" value="UniProtKB-UniRule"/>
</dbReference>
<dbReference type="GO" id="GO:0005737">
    <property type="term" value="C:cytoplasm"/>
    <property type="evidence" value="ECO:0007669"/>
    <property type="project" value="TreeGrafter"/>
</dbReference>
<sequence>MRSLVRNAEAVAHYSGRQPLVKPTLGKGVSLGRYTLEKKVGQGGYGQVWQGFDPSGKQYALKIDTLQLGFNIDCTDNTEFNNFSQVMATGGHSSIINFYGREESSGLSFCVLEYLDRGDLSRIIKKHGGIEPSGLPHLLALKYLRQITNGLGFLHQIGLIHNDIKPDNIMMDENGTLKLIDLGVASSYPIGIHAGTPKYYSPEKAKMSEIDQRSDIFALGITFFMMISGRHPFAGNGDSEERILSNIKNERRPSLQIFSLPKEMRQLLRGMLAPDLGSRINSCDDIIRMIDLAEKSLPNKESGWQKVLGKIFGVADRIMFGLYALVDRAKAVIFRPATL</sequence>
<feature type="domain" description="Protein kinase" evidence="4">
    <location>
        <begin position="34"/>
        <end position="292"/>
    </location>
</feature>
<dbReference type="Pfam" id="PF00069">
    <property type="entry name" value="Pkinase"/>
    <property type="match status" value="1"/>
</dbReference>
<dbReference type="InterPro" id="IPR045269">
    <property type="entry name" value="Atg1-like"/>
</dbReference>
<dbReference type="EMBL" id="MEUG01000001">
    <property type="protein sequence ID" value="OGC28697.1"/>
    <property type="molecule type" value="Genomic_DNA"/>
</dbReference>
<organism evidence="5 6">
    <name type="scientific">candidate division WOR-1 bacterium RIFOXYC12_FULL_54_18</name>
    <dbReference type="NCBI Taxonomy" id="1802584"/>
    <lineage>
        <taxon>Bacteria</taxon>
        <taxon>Bacillati</taxon>
        <taxon>Saganbacteria</taxon>
    </lineage>
</organism>
<dbReference type="Gene3D" id="1.10.510.10">
    <property type="entry name" value="Transferase(Phosphotransferase) domain 1"/>
    <property type="match status" value="1"/>
</dbReference>
<dbReference type="InterPro" id="IPR011009">
    <property type="entry name" value="Kinase-like_dom_sf"/>
</dbReference>
<dbReference type="AlphaFoldDB" id="A0A1F4T805"/>
<dbReference type="SUPFAM" id="SSF56112">
    <property type="entry name" value="Protein kinase-like (PK-like)"/>
    <property type="match status" value="1"/>
</dbReference>
<dbReference type="Proteomes" id="UP000178602">
    <property type="component" value="Unassembled WGS sequence"/>
</dbReference>
<dbReference type="PANTHER" id="PTHR24348">
    <property type="entry name" value="SERINE/THREONINE-PROTEIN KINASE UNC-51-RELATED"/>
    <property type="match status" value="1"/>
</dbReference>
<feature type="binding site" evidence="3">
    <location>
        <position position="62"/>
    </location>
    <ligand>
        <name>ATP</name>
        <dbReference type="ChEBI" id="CHEBI:30616"/>
    </ligand>
</feature>
<dbReference type="PIRSF" id="PIRSF000654">
    <property type="entry name" value="Integrin-linked_kinase"/>
    <property type="match status" value="1"/>
</dbReference>
<evidence type="ECO:0000256" key="3">
    <source>
        <dbReference type="PROSITE-ProRule" id="PRU10141"/>
    </source>
</evidence>
<dbReference type="SMART" id="SM00220">
    <property type="entry name" value="S_TKc"/>
    <property type="match status" value="1"/>
</dbReference>
<accession>A0A1F4T805</accession>
<dbReference type="InterPro" id="IPR008271">
    <property type="entry name" value="Ser/Thr_kinase_AS"/>
</dbReference>
<dbReference type="PROSITE" id="PS50011">
    <property type="entry name" value="PROTEIN_KINASE_DOM"/>
    <property type="match status" value="1"/>
</dbReference>
<dbReference type="PROSITE" id="PS00108">
    <property type="entry name" value="PROTEIN_KINASE_ST"/>
    <property type="match status" value="1"/>
</dbReference>
<reference evidence="5 6" key="1">
    <citation type="journal article" date="2016" name="Nat. Commun.">
        <title>Thousands of microbial genomes shed light on interconnected biogeochemical processes in an aquifer system.</title>
        <authorList>
            <person name="Anantharaman K."/>
            <person name="Brown C.T."/>
            <person name="Hug L.A."/>
            <person name="Sharon I."/>
            <person name="Castelle C.J."/>
            <person name="Probst A.J."/>
            <person name="Thomas B.C."/>
            <person name="Singh A."/>
            <person name="Wilkins M.J."/>
            <person name="Karaoz U."/>
            <person name="Brodie E.L."/>
            <person name="Williams K.H."/>
            <person name="Hubbard S.S."/>
            <person name="Banfield J.F."/>
        </authorList>
    </citation>
    <scope>NUCLEOTIDE SEQUENCE [LARGE SCALE GENOMIC DNA]</scope>
</reference>
<evidence type="ECO:0000256" key="1">
    <source>
        <dbReference type="ARBA" id="ARBA00022741"/>
    </source>
</evidence>